<feature type="transmembrane region" description="Helical" evidence="10">
    <location>
        <begin position="249"/>
        <end position="269"/>
    </location>
</feature>
<comment type="similarity">
    <text evidence="7">Belongs to the fluoride channel Fluc/FEX (TC 1.A.43) family.</text>
</comment>
<proteinExistence type="inferred from homology"/>
<organism evidence="11 12">
    <name type="scientific">Sporothrix schenckii (strain ATCC 58251 / de Perez 2211183)</name>
    <name type="common">Rose-picker's disease fungus</name>
    <dbReference type="NCBI Taxonomy" id="1391915"/>
    <lineage>
        <taxon>Eukaryota</taxon>
        <taxon>Fungi</taxon>
        <taxon>Dikarya</taxon>
        <taxon>Ascomycota</taxon>
        <taxon>Pezizomycotina</taxon>
        <taxon>Sordariomycetes</taxon>
        <taxon>Sordariomycetidae</taxon>
        <taxon>Ophiostomatales</taxon>
        <taxon>Ophiostomataceae</taxon>
        <taxon>Sporothrix</taxon>
    </lineage>
</organism>
<evidence type="ECO:0000256" key="7">
    <source>
        <dbReference type="ARBA" id="ARBA00035120"/>
    </source>
</evidence>
<dbReference type="AlphaFoldDB" id="U7PUX1"/>
<evidence type="ECO:0000313" key="11">
    <source>
        <dbReference type="EMBL" id="ERS98285.1"/>
    </source>
</evidence>
<feature type="compositionally biased region" description="Low complexity" evidence="9">
    <location>
        <begin position="212"/>
        <end position="223"/>
    </location>
</feature>
<feature type="compositionally biased region" description="Basic and acidic residues" evidence="9">
    <location>
        <begin position="187"/>
        <end position="198"/>
    </location>
</feature>
<comment type="function">
    <text evidence="1">Fluoride channel required for the rapid expulsion of cytoplasmic fluoride.</text>
</comment>
<feature type="transmembrane region" description="Helical" evidence="10">
    <location>
        <begin position="304"/>
        <end position="330"/>
    </location>
</feature>
<feature type="transmembrane region" description="Helical" evidence="10">
    <location>
        <begin position="114"/>
        <end position="133"/>
    </location>
</feature>
<feature type="region of interest" description="Disordered" evidence="9">
    <location>
        <begin position="179"/>
        <end position="239"/>
    </location>
</feature>
<feature type="compositionally biased region" description="Basic and acidic residues" evidence="9">
    <location>
        <begin position="76"/>
        <end position="90"/>
    </location>
</feature>
<comment type="catalytic activity">
    <reaction evidence="8">
        <text>fluoride(in) = fluoride(out)</text>
        <dbReference type="Rhea" id="RHEA:76159"/>
        <dbReference type="ChEBI" id="CHEBI:17051"/>
    </reaction>
    <physiologicalReaction direction="left-to-right" evidence="8">
        <dbReference type="Rhea" id="RHEA:76160"/>
    </physiologicalReaction>
</comment>
<keyword evidence="6 10" id="KW-0472">Membrane</keyword>
<feature type="region of interest" description="Disordered" evidence="9">
    <location>
        <begin position="76"/>
        <end position="103"/>
    </location>
</feature>
<dbReference type="STRING" id="1391915.U7PUX1"/>
<dbReference type="PANTHER" id="PTHR28259:SF1">
    <property type="entry name" value="FLUORIDE EXPORT PROTEIN 1-RELATED"/>
    <property type="match status" value="1"/>
</dbReference>
<dbReference type="EMBL" id="KI440846">
    <property type="protein sequence ID" value="ERS98285.1"/>
    <property type="molecule type" value="Genomic_DNA"/>
</dbReference>
<evidence type="ECO:0000256" key="5">
    <source>
        <dbReference type="ARBA" id="ARBA00022989"/>
    </source>
</evidence>
<evidence type="ECO:0000256" key="10">
    <source>
        <dbReference type="SAM" id="Phobius"/>
    </source>
</evidence>
<dbReference type="GO" id="GO:0005886">
    <property type="term" value="C:plasma membrane"/>
    <property type="evidence" value="ECO:0007669"/>
    <property type="project" value="UniProtKB-SubCell"/>
</dbReference>
<feature type="transmembrane region" description="Helical" evidence="10">
    <location>
        <begin position="456"/>
        <end position="474"/>
    </location>
</feature>
<dbReference type="HOGENOM" id="CLU_030507_0_0_1"/>
<name>U7PUX1_SPOS1</name>
<feature type="transmembrane region" description="Helical" evidence="10">
    <location>
        <begin position="145"/>
        <end position="168"/>
    </location>
</feature>
<dbReference type="OrthoDB" id="409792at2759"/>
<feature type="compositionally biased region" description="Basic and acidic residues" evidence="9">
    <location>
        <begin position="22"/>
        <end position="43"/>
    </location>
</feature>
<dbReference type="PANTHER" id="PTHR28259">
    <property type="entry name" value="FLUORIDE EXPORT PROTEIN 1-RELATED"/>
    <property type="match status" value="1"/>
</dbReference>
<evidence type="ECO:0000256" key="1">
    <source>
        <dbReference type="ARBA" id="ARBA00002598"/>
    </source>
</evidence>
<feature type="transmembrane region" description="Helical" evidence="10">
    <location>
        <begin position="415"/>
        <end position="436"/>
    </location>
</feature>
<sequence length="519" mass="55647">MHRHGVEAGRHRRGEIGDAETGDTRDDGGANGHSDEVADKPQHYDVPLSYVNLNEVESPPPVQNPDELPVASYRSLEENREEDAQLERHAQSQRRITYASKKDRRRYGTAVPRPLVELYTGAYLVFFSFWGTLARLGLASLTTYSGAPVSIGILWANFAGTAVLGFLAELAPLINRDHPTDEEEQNEANKEDQHDSNRDVANVDPVNEVNGAPNNAAAVSSASPAPPTAPSPAAATAPAPIKRSKPIPLYVGLATGFCGSFTSFSSFMLEVFEALANTLPAPRYHPGDSDDSAQVASRSVGYDIMAPLAVLFLTVGMCLSALKLGAHLAIAGKHIARRVGPTSWARTHTTTLLRIADNAVVLLACGSWLAAVLLTVFQPGPAKANHWRTDVLFALVFAPLGCLLRFYLSLKLNGTFATFPLGTFAANILGTAVLAMAWDLQHASAVAATRLVGCQVLQGIMDGFCGCLTTVSTWMAELSGLRRRHAYVYGGISLATGLVVVVLVIGTPKWTIGWQEPIC</sequence>
<feature type="transmembrane region" description="Helical" evidence="10">
    <location>
        <begin position="391"/>
        <end position="408"/>
    </location>
</feature>
<dbReference type="Pfam" id="PF02537">
    <property type="entry name" value="CRCB"/>
    <property type="match status" value="2"/>
</dbReference>
<evidence type="ECO:0000256" key="2">
    <source>
        <dbReference type="ARBA" id="ARBA00004651"/>
    </source>
</evidence>
<dbReference type="InterPro" id="IPR003691">
    <property type="entry name" value="FluC"/>
</dbReference>
<keyword evidence="3" id="KW-1003">Cell membrane</keyword>
<evidence type="ECO:0000313" key="12">
    <source>
        <dbReference type="Proteomes" id="UP000018087"/>
    </source>
</evidence>
<dbReference type="eggNOG" id="ENOG502QT5F">
    <property type="taxonomic scope" value="Eukaryota"/>
</dbReference>
<protein>
    <recommendedName>
        <fullName evidence="13">Fluoride export protein 1</fullName>
    </recommendedName>
</protein>
<evidence type="ECO:0000256" key="3">
    <source>
        <dbReference type="ARBA" id="ARBA00022475"/>
    </source>
</evidence>
<keyword evidence="4 10" id="KW-0812">Transmembrane</keyword>
<keyword evidence="5 10" id="KW-1133">Transmembrane helix</keyword>
<dbReference type="GO" id="GO:1903425">
    <property type="term" value="F:fluoride transmembrane transporter activity"/>
    <property type="evidence" value="ECO:0007669"/>
    <property type="project" value="TreeGrafter"/>
</dbReference>
<reference evidence="12" key="1">
    <citation type="journal article" date="2014" name="Genome Announc.">
        <title>Genome sequence of the pathogenic fungus Sporothrix schenckii (ATCC 58251).</title>
        <authorList>
            <person name="Cuomo C.A."/>
            <person name="Rodriguez-Del Valle N."/>
            <person name="Perez-Sanchez L."/>
            <person name="Abouelleil A."/>
            <person name="Goldberg J."/>
            <person name="Young S."/>
            <person name="Zeng Q."/>
            <person name="Birren B.W."/>
        </authorList>
    </citation>
    <scope>NUCLEOTIDE SEQUENCE [LARGE SCALE GENOMIC DNA]</scope>
    <source>
        <strain evidence="12">ATCC 58251 / de Perez 2211183</strain>
    </source>
</reference>
<evidence type="ECO:0000256" key="6">
    <source>
        <dbReference type="ARBA" id="ARBA00023136"/>
    </source>
</evidence>
<comment type="subcellular location">
    <subcellularLocation>
        <location evidence="2">Cell membrane</location>
        <topology evidence="2">Multi-pass membrane protein</topology>
    </subcellularLocation>
</comment>
<keyword evidence="12" id="KW-1185">Reference proteome</keyword>
<feature type="region of interest" description="Disordered" evidence="9">
    <location>
        <begin position="1"/>
        <end position="44"/>
    </location>
</feature>
<evidence type="ECO:0000256" key="8">
    <source>
        <dbReference type="ARBA" id="ARBA00035585"/>
    </source>
</evidence>
<dbReference type="Proteomes" id="UP000018087">
    <property type="component" value="Unassembled WGS sequence"/>
</dbReference>
<gene>
    <name evidence="11" type="ORF">HMPREF1624_05069</name>
</gene>
<evidence type="ECO:0008006" key="13">
    <source>
        <dbReference type="Google" id="ProtNLM"/>
    </source>
</evidence>
<feature type="transmembrane region" description="Helical" evidence="10">
    <location>
        <begin position="351"/>
        <end position="371"/>
    </location>
</feature>
<evidence type="ECO:0000256" key="9">
    <source>
        <dbReference type="SAM" id="MobiDB-lite"/>
    </source>
</evidence>
<evidence type="ECO:0000256" key="4">
    <source>
        <dbReference type="ARBA" id="ARBA00022692"/>
    </source>
</evidence>
<feature type="transmembrane region" description="Helical" evidence="10">
    <location>
        <begin position="486"/>
        <end position="506"/>
    </location>
</feature>
<accession>U7PUX1</accession>